<dbReference type="PANTHER" id="PTHR43775:SF51">
    <property type="entry name" value="INACTIVE PHENOLPHTHIOCEROL SYNTHESIS POLYKETIDE SYNTHASE TYPE I PKS1-RELATED"/>
    <property type="match status" value="1"/>
</dbReference>
<dbReference type="PANTHER" id="PTHR43775">
    <property type="entry name" value="FATTY ACID SYNTHASE"/>
    <property type="match status" value="1"/>
</dbReference>
<dbReference type="Pfam" id="PF08659">
    <property type="entry name" value="KR"/>
    <property type="match status" value="1"/>
</dbReference>
<dbReference type="CDD" id="cd08953">
    <property type="entry name" value="KR_2_SDR_x"/>
    <property type="match status" value="1"/>
</dbReference>
<evidence type="ECO:0000256" key="4">
    <source>
        <dbReference type="ARBA" id="ARBA00022553"/>
    </source>
</evidence>
<dbReference type="Gene3D" id="3.40.50.720">
    <property type="entry name" value="NAD(P)-binding Rossmann-like Domain"/>
    <property type="match status" value="1"/>
</dbReference>
<dbReference type="Gene3D" id="3.30.70.250">
    <property type="entry name" value="Malonyl-CoA ACP transacylase, ACP-binding"/>
    <property type="match status" value="1"/>
</dbReference>
<dbReference type="SMART" id="SM00822">
    <property type="entry name" value="PKS_KR"/>
    <property type="match status" value="1"/>
</dbReference>
<dbReference type="GO" id="GO:0004315">
    <property type="term" value="F:3-oxoacyl-[acyl-carrier-protein] synthase activity"/>
    <property type="evidence" value="ECO:0007669"/>
    <property type="project" value="InterPro"/>
</dbReference>
<keyword evidence="6" id="KW-0276">Fatty acid metabolism</keyword>
<evidence type="ECO:0000256" key="1">
    <source>
        <dbReference type="ARBA" id="ARBA00005194"/>
    </source>
</evidence>
<dbReference type="CDD" id="cd00833">
    <property type="entry name" value="PKS"/>
    <property type="match status" value="2"/>
</dbReference>
<dbReference type="SUPFAM" id="SSF52151">
    <property type="entry name" value="FabD/lysophospholipase-like"/>
    <property type="match status" value="1"/>
</dbReference>
<dbReference type="PROSITE" id="PS00606">
    <property type="entry name" value="KS3_1"/>
    <property type="match status" value="1"/>
</dbReference>
<keyword evidence="5" id="KW-0808">Transferase</keyword>
<dbReference type="GO" id="GO:0004312">
    <property type="term" value="F:fatty acid synthase activity"/>
    <property type="evidence" value="ECO:0007669"/>
    <property type="project" value="TreeGrafter"/>
</dbReference>
<dbReference type="Pfam" id="PF00550">
    <property type="entry name" value="PP-binding"/>
    <property type="match status" value="2"/>
</dbReference>
<dbReference type="EMBL" id="JAAZQD010000007">
    <property type="protein sequence ID" value="NKZ40168.1"/>
    <property type="molecule type" value="Genomic_DNA"/>
</dbReference>
<dbReference type="InterPro" id="IPR050091">
    <property type="entry name" value="PKS_NRPS_Biosynth_Enz"/>
</dbReference>
<sequence length="2054" mass="221674">MRAIEKDFIGQWLVEHLVEIIGCKTSEISWDDSFADLGLSSSEATGLAGEFERWLETELPVELFFDHRSIREVVEHVSTIGNGLSKRSFSPKPAALPAQEPIAIVGMSCRFPGAQDLEGFWELLSSGTDAIAVVPSERWNLDDVYDPVAGTPGKMNTRHGGFISDIEEFDAAAFGIAPREAERMDPQQRAMLEIAWEAFEDAGLNRQAVRGAPIGVFVGLSNQEYRDRQFSDRCSIDAYAGTGNSASIAANRISHFFDLRGPSLSIDTACSSSLTAIHMACQSLRSGESKIALVGAVNLMLSPEYTIVFSQAGLLSPDGKCRTFDADANGYVRGEGAAALILKPYSKAQEDGDRVYGLIRGSAINQDGRTLALTSPNREAQEAMLTAAYEAAGISPGEVDYVEAHGTATPIGDVIEVAALSSVLQQGRSVDNKCLIGSVKTNIGHLEAAAGMAGVIKTVLSMKHRQIPASLNFEQPNQRIGFEKTPVRVVTSLTPWPETSRLPLAGVSAFGFGGTNVHVVLEAVPTTSEKEARDTFRAFPVSARTANGLERACGVVEQRLQDGGMLPLDDLAYTLTKREVYDYRAVAVSDAAQGSRPVFAKSERVLSADILPAFVFAGVGDHYLGMGQGLYQAEPVFRHWVDYCCDWLKRELDTDLLDVFQTRPSREATASDAFRRAVGGERDLGILAQTELAQPAVFILEYALARLLEAWGVVPGTCVGYSLGEYTAATLAGVFSLEDGLRIVATRARLIDALPAGAMLAVPLGVEALGEYLDVDADLAVGIVNGPRLSVVSGPLSAIDVIQDRLQADGVISRRLGTSHAFHSPMMQPAAKALADLIDGMTLSAPRVPILSNVTGDWLRDEEATSSAYWARHLCETVQFSDCLAKLLEPETGALIEIGPGQSLNSLARLHPDFSPERSLILSTCRGAFDPEEDQAVFLKSLGGFWCAGGSVNWKNPFEDAPGTPVSLPSWLFDRQRYWIESRQPDVSSAQGDEGKIADIGKWFYGETWTEASQESSDEDAAKSNWLVLFADTPAGEALRVDLPGGSTRFVTTEVAKDPKRLQHALAEMRKEGFVPDRIVHLGALKSEEDFEAVQASGYHSLLALMRALGESRISTPIQLDIVSSGLYAALKEDAVSAAKATMIGAIRTVPQEYQNVTVRSIDVDDAGMGRLLAELLSPVKDLAVACRGDIRLVQHYESEPLEEVMTDRDALRQGGVYVITGGLGNVGLTVAGMLAHRYAARVVLLSRRSFPEREQWGPWLADHDQDDPVSRQIAKLLDMEAAGGEVVVQTADVSDEAKMGEVFAWIDQHYGQVHGVFHAAGLITAKHNKIIAELTTEQIDAHFDAKVRGTQILSRLLETRDADFCLVFSSISAVLGGLTLSAYVAANAFEDNFVLSRRNTAGTRWVSVNWDAWARDQGEQDNKGTTLEAFLMWPDEGVEAVRRVLGASRSPRLINSTGDLWARLEQWVYRKAEPTEVGKTKRKISHYARPAVSTAYIAANSEIEKRVARVFQDVLGIEAIGLEDNFFELGGNSLVSLQILAELQREFDMQLSPILIFEAPSIRAVSQHLASLNGGEEQAPTAGISVRRRRKIRSDSSASAIAIIGMATRCAGAPDIATLWGNALNGVESLTRFSDEELRGAGIAPDLVSNPNYVKIRGIVSDIDLFDAGVFGISPREAELMDPQHRLMLETAWETLEHAGYDSHRYDGAVGVFAGTTPSEYQASLFADRALWKGLNGFDTYLANTQDSLATRISYKLDLKGPSLSVGTYCSTSGVAIHLACQSLRAGESDMALAGGISLSVPNHGGYLYEPGNQASPDGHTRTFDARAQGTVFCDGVGMVLLKRLEDAIEDGDTIHAVIRGTAINNDGSLKAGYTAPSVEQQAEVVSLALENAGLSAEDIHYVEAHGTATELGDPIEVAALTKAYRESTDKVGYCALGSIKPNIGHTDRAAGVIGVIKATHVLKSGHVPPTLHFERPNPKIDLANSPFIVSNQRQELPVTDSPWRAGVTTLGVGGTNVHFILEEAPEVEPSSPSREAQLLLLSAKTQASLDGL</sequence>
<dbReference type="Pfam" id="PF00109">
    <property type="entry name" value="ketoacyl-synt"/>
    <property type="match status" value="2"/>
</dbReference>
<dbReference type="Gene3D" id="1.10.1200.10">
    <property type="entry name" value="ACP-like"/>
    <property type="match status" value="2"/>
</dbReference>
<dbReference type="InterPro" id="IPR020841">
    <property type="entry name" value="PKS_Beta-ketoAc_synthase_dom"/>
</dbReference>
<reference evidence="12 13" key="1">
    <citation type="journal article" date="2017" name="Int. J. Syst. Evol. Microbiol.">
        <title>Oleiagrimonas citrea sp. nov., a marine bacterium isolated from tidal flat sediment and emended description of the genus Oleiagrimonas Fang et al. 2015 and Oleiagrimonas soli.</title>
        <authorList>
            <person name="Yang S.H."/>
            <person name="Seo H.S."/>
            <person name="Seong C.N."/>
            <person name="Kwon K.K."/>
        </authorList>
    </citation>
    <scope>NUCLEOTIDE SEQUENCE [LARGE SCALE GENOMIC DNA]</scope>
    <source>
        <strain evidence="12 13">MEBiC09124</strain>
    </source>
</reference>
<dbReference type="SUPFAM" id="SSF55048">
    <property type="entry name" value="Probable ACP-binding domain of malonyl-CoA ACP transacylase"/>
    <property type="match status" value="1"/>
</dbReference>
<accession>A0A846ZRK6</accession>
<dbReference type="GO" id="GO:0071770">
    <property type="term" value="P:DIM/DIP cell wall layer assembly"/>
    <property type="evidence" value="ECO:0007669"/>
    <property type="project" value="TreeGrafter"/>
</dbReference>
<dbReference type="InterPro" id="IPR036736">
    <property type="entry name" value="ACP-like_sf"/>
</dbReference>
<feature type="domain" description="Ketosynthase family 3 (KS3)" evidence="11">
    <location>
        <begin position="1599"/>
        <end position="2025"/>
    </location>
</feature>
<comment type="function">
    <text evidence="9">Involved in production of the polyketide antibiotic thailandamide.</text>
</comment>
<evidence type="ECO:0000256" key="7">
    <source>
        <dbReference type="ARBA" id="ARBA00023098"/>
    </source>
</evidence>
<dbReference type="UniPathway" id="UPA00094"/>
<proteinExistence type="inferred from homology"/>
<dbReference type="GO" id="GO:0031177">
    <property type="term" value="F:phosphopantetheine binding"/>
    <property type="evidence" value="ECO:0007669"/>
    <property type="project" value="InterPro"/>
</dbReference>
<dbReference type="GO" id="GO:0006633">
    <property type="term" value="P:fatty acid biosynthetic process"/>
    <property type="evidence" value="ECO:0007669"/>
    <property type="project" value="UniProtKB-UniPathway"/>
</dbReference>
<feature type="non-terminal residue" evidence="12">
    <location>
        <position position="2054"/>
    </location>
</feature>
<dbReference type="InterPro" id="IPR016035">
    <property type="entry name" value="Acyl_Trfase/lysoPLipase"/>
</dbReference>
<evidence type="ECO:0000256" key="5">
    <source>
        <dbReference type="ARBA" id="ARBA00022679"/>
    </source>
</evidence>
<dbReference type="SMART" id="SM00823">
    <property type="entry name" value="PKS_PP"/>
    <property type="match status" value="2"/>
</dbReference>
<evidence type="ECO:0000313" key="12">
    <source>
        <dbReference type="EMBL" id="NKZ40168.1"/>
    </source>
</evidence>
<dbReference type="Pfam" id="PF00698">
    <property type="entry name" value="Acyl_transf_1"/>
    <property type="match status" value="1"/>
</dbReference>
<dbReference type="FunFam" id="3.40.47.10:FF:000042">
    <property type="entry name" value="Polyketide synthase Pks13"/>
    <property type="match status" value="1"/>
</dbReference>
<evidence type="ECO:0000256" key="2">
    <source>
        <dbReference type="ARBA" id="ARBA00006484"/>
    </source>
</evidence>
<dbReference type="InterPro" id="IPR001227">
    <property type="entry name" value="Ac_transferase_dom_sf"/>
</dbReference>
<gene>
    <name evidence="12" type="ORF">HF690_14505</name>
</gene>
<dbReference type="FunFam" id="3.40.47.10:FF:000019">
    <property type="entry name" value="Polyketide synthase type I"/>
    <property type="match status" value="1"/>
</dbReference>
<dbReference type="Gene3D" id="3.40.47.10">
    <property type="match status" value="2"/>
</dbReference>
<dbReference type="Gene3D" id="3.40.366.10">
    <property type="entry name" value="Malonyl-Coenzyme A Acyl Carrier Protein, domain 2"/>
    <property type="match status" value="1"/>
</dbReference>
<keyword evidence="13" id="KW-1185">Reference proteome</keyword>
<dbReference type="InterPro" id="IPR014030">
    <property type="entry name" value="Ketoacyl_synth_N"/>
</dbReference>
<dbReference type="PROSITE" id="PS52004">
    <property type="entry name" value="KS3_2"/>
    <property type="match status" value="2"/>
</dbReference>
<feature type="domain" description="Carrier" evidence="10">
    <location>
        <begin position="1499"/>
        <end position="1574"/>
    </location>
</feature>
<evidence type="ECO:0000256" key="3">
    <source>
        <dbReference type="ARBA" id="ARBA00022450"/>
    </source>
</evidence>
<dbReference type="SUPFAM" id="SSF47336">
    <property type="entry name" value="ACP-like"/>
    <property type="match status" value="2"/>
</dbReference>
<name>A0A846ZRK6_9GAMM</name>
<comment type="caution">
    <text evidence="12">The sequence shown here is derived from an EMBL/GenBank/DDBJ whole genome shotgun (WGS) entry which is preliminary data.</text>
</comment>
<evidence type="ECO:0000256" key="8">
    <source>
        <dbReference type="ARBA" id="ARBA00023268"/>
    </source>
</evidence>
<dbReference type="Pfam" id="PF16197">
    <property type="entry name" value="KAsynt_C_assoc"/>
    <property type="match status" value="2"/>
</dbReference>
<dbReference type="InterPro" id="IPR013968">
    <property type="entry name" value="PKS_KR"/>
</dbReference>
<protein>
    <submittedName>
        <fullName evidence="12">SDR family oxidoreductase</fullName>
    </submittedName>
</protein>
<evidence type="ECO:0000259" key="10">
    <source>
        <dbReference type="PROSITE" id="PS50075"/>
    </source>
</evidence>
<dbReference type="PROSITE" id="PS50075">
    <property type="entry name" value="CARRIER"/>
    <property type="match status" value="2"/>
</dbReference>
<dbReference type="GO" id="GO:0005886">
    <property type="term" value="C:plasma membrane"/>
    <property type="evidence" value="ECO:0007669"/>
    <property type="project" value="TreeGrafter"/>
</dbReference>
<dbReference type="PROSITE" id="PS00012">
    <property type="entry name" value="PHOSPHOPANTETHEINE"/>
    <property type="match status" value="2"/>
</dbReference>
<dbReference type="InterPro" id="IPR057326">
    <property type="entry name" value="KR_dom"/>
</dbReference>
<evidence type="ECO:0000259" key="11">
    <source>
        <dbReference type="PROSITE" id="PS52004"/>
    </source>
</evidence>
<keyword evidence="3" id="KW-0596">Phosphopantetheine</keyword>
<dbReference type="InterPro" id="IPR014043">
    <property type="entry name" value="Acyl_transferase_dom"/>
</dbReference>
<dbReference type="InterPro" id="IPR016036">
    <property type="entry name" value="Malonyl_transacylase_ACP-bd"/>
</dbReference>
<dbReference type="InterPro" id="IPR009081">
    <property type="entry name" value="PP-bd_ACP"/>
</dbReference>
<organism evidence="12 13">
    <name type="scientific">Oleiagrimonas citrea</name>
    <dbReference type="NCBI Taxonomy" id="1665687"/>
    <lineage>
        <taxon>Bacteria</taxon>
        <taxon>Pseudomonadati</taxon>
        <taxon>Pseudomonadota</taxon>
        <taxon>Gammaproteobacteria</taxon>
        <taxon>Lysobacterales</taxon>
        <taxon>Rhodanobacteraceae</taxon>
        <taxon>Oleiagrimonas</taxon>
    </lineage>
</organism>
<evidence type="ECO:0000256" key="6">
    <source>
        <dbReference type="ARBA" id="ARBA00022832"/>
    </source>
</evidence>
<feature type="domain" description="Carrier" evidence="10">
    <location>
        <begin position="1"/>
        <end position="81"/>
    </location>
</feature>
<dbReference type="InterPro" id="IPR020806">
    <property type="entry name" value="PKS_PP-bd"/>
</dbReference>
<dbReference type="InterPro" id="IPR018201">
    <property type="entry name" value="Ketoacyl_synth_AS"/>
</dbReference>
<keyword evidence="4" id="KW-0597">Phosphoprotein</keyword>
<dbReference type="InterPro" id="IPR036291">
    <property type="entry name" value="NAD(P)-bd_dom_sf"/>
</dbReference>
<comment type="similarity">
    <text evidence="2">Belongs to the short-chain dehydrogenases/reductases (SDR) family.</text>
</comment>
<comment type="pathway">
    <text evidence="1">Lipid metabolism; fatty acid biosynthesis.</text>
</comment>
<dbReference type="SMART" id="SM00825">
    <property type="entry name" value="PKS_KS"/>
    <property type="match status" value="2"/>
</dbReference>
<evidence type="ECO:0000313" key="13">
    <source>
        <dbReference type="Proteomes" id="UP000541636"/>
    </source>
</evidence>
<dbReference type="RefSeq" id="WP_168609957.1">
    <property type="nucleotide sequence ID" value="NZ_JAAZQD010000007.1"/>
</dbReference>
<dbReference type="SUPFAM" id="SSF53901">
    <property type="entry name" value="Thiolase-like"/>
    <property type="match status" value="2"/>
</dbReference>
<dbReference type="InterPro" id="IPR006162">
    <property type="entry name" value="Ppantetheine_attach_site"/>
</dbReference>
<dbReference type="InterPro" id="IPR016039">
    <property type="entry name" value="Thiolase-like"/>
</dbReference>
<dbReference type="Proteomes" id="UP000541636">
    <property type="component" value="Unassembled WGS sequence"/>
</dbReference>
<keyword evidence="8" id="KW-0511">Multifunctional enzyme</keyword>
<keyword evidence="7" id="KW-0443">Lipid metabolism</keyword>
<evidence type="ECO:0000256" key="9">
    <source>
        <dbReference type="ARBA" id="ARBA00054155"/>
    </source>
</evidence>
<feature type="domain" description="Ketosynthase family 3 (KS3)" evidence="11">
    <location>
        <begin position="99"/>
        <end position="523"/>
    </location>
</feature>
<dbReference type="GO" id="GO:0005737">
    <property type="term" value="C:cytoplasm"/>
    <property type="evidence" value="ECO:0007669"/>
    <property type="project" value="TreeGrafter"/>
</dbReference>
<dbReference type="InterPro" id="IPR014031">
    <property type="entry name" value="Ketoacyl_synth_C"/>
</dbReference>
<dbReference type="Gene3D" id="3.30.70.3290">
    <property type="match status" value="1"/>
</dbReference>
<dbReference type="SMART" id="SM00827">
    <property type="entry name" value="PKS_AT"/>
    <property type="match status" value="1"/>
</dbReference>
<dbReference type="InterPro" id="IPR032821">
    <property type="entry name" value="PKS_assoc"/>
</dbReference>
<dbReference type="Pfam" id="PF02801">
    <property type="entry name" value="Ketoacyl-synt_C"/>
    <property type="match status" value="2"/>
</dbReference>
<dbReference type="SUPFAM" id="SSF51735">
    <property type="entry name" value="NAD(P)-binding Rossmann-fold domains"/>
    <property type="match status" value="2"/>
</dbReference>